<evidence type="ECO:0000256" key="13">
    <source>
        <dbReference type="SAM" id="MobiDB-lite"/>
    </source>
</evidence>
<dbReference type="Pfam" id="PF00780">
    <property type="entry name" value="CNH"/>
    <property type="match status" value="1"/>
</dbReference>
<feature type="compositionally biased region" description="Polar residues" evidence="13">
    <location>
        <begin position="602"/>
        <end position="621"/>
    </location>
</feature>
<evidence type="ECO:0000256" key="10">
    <source>
        <dbReference type="PIRSR" id="PIRSR038172-1"/>
    </source>
</evidence>
<feature type="compositionally biased region" description="Polar residues" evidence="13">
    <location>
        <begin position="639"/>
        <end position="656"/>
    </location>
</feature>
<comment type="similarity">
    <text evidence="2 9">Belongs to the protein kinase superfamily. STE Ser/Thr protein kinase family. STE20 subfamily.</text>
</comment>
<evidence type="ECO:0000259" key="14">
    <source>
        <dbReference type="PROSITE" id="PS50011"/>
    </source>
</evidence>
<dbReference type="SMART" id="SM00220">
    <property type="entry name" value="S_TKc"/>
    <property type="match status" value="1"/>
</dbReference>
<feature type="region of interest" description="Disordered" evidence="13">
    <location>
        <begin position="471"/>
        <end position="509"/>
    </location>
</feature>
<evidence type="ECO:0000256" key="3">
    <source>
        <dbReference type="ARBA" id="ARBA00022527"/>
    </source>
</evidence>
<dbReference type="InterPro" id="IPR017441">
    <property type="entry name" value="Protein_kinase_ATP_BS"/>
</dbReference>
<dbReference type="PIRSF" id="PIRSF038172">
    <property type="entry name" value="MAPKKKK"/>
    <property type="match status" value="1"/>
</dbReference>
<evidence type="ECO:0000256" key="2">
    <source>
        <dbReference type="ARBA" id="ARBA00008874"/>
    </source>
</evidence>
<dbReference type="InterPro" id="IPR011009">
    <property type="entry name" value="Kinase-like_dom_sf"/>
</dbReference>
<feature type="domain" description="Protein kinase" evidence="14">
    <location>
        <begin position="22"/>
        <end position="298"/>
    </location>
</feature>
<dbReference type="WBParaSite" id="SMTH1_39100.10">
    <property type="protein sequence ID" value="SMTH1_39100.10"/>
    <property type="gene ID" value="SMTH1_39100"/>
</dbReference>
<dbReference type="AlphaFoldDB" id="A0AA85B9G5"/>
<proteinExistence type="inferred from homology"/>
<dbReference type="Pfam" id="PF00069">
    <property type="entry name" value="Pkinase"/>
    <property type="match status" value="1"/>
</dbReference>
<feature type="compositionally biased region" description="Pro residues" evidence="13">
    <location>
        <begin position="629"/>
        <end position="638"/>
    </location>
</feature>
<evidence type="ECO:0000256" key="11">
    <source>
        <dbReference type="PIRSR" id="PIRSR038172-2"/>
    </source>
</evidence>
<evidence type="ECO:0000256" key="1">
    <source>
        <dbReference type="ARBA" id="ARBA00001946"/>
    </source>
</evidence>
<dbReference type="PROSITE" id="PS50219">
    <property type="entry name" value="CNH"/>
    <property type="match status" value="1"/>
</dbReference>
<dbReference type="GO" id="GO:0005737">
    <property type="term" value="C:cytoplasm"/>
    <property type="evidence" value="ECO:0007669"/>
    <property type="project" value="TreeGrafter"/>
</dbReference>
<evidence type="ECO:0000256" key="9">
    <source>
        <dbReference type="PIRNR" id="PIRNR038172"/>
    </source>
</evidence>
<keyword evidence="7 9" id="KW-0418">Kinase</keyword>
<dbReference type="PANTHER" id="PTHR48012">
    <property type="entry name" value="STERILE20-LIKE KINASE, ISOFORM B-RELATED"/>
    <property type="match status" value="1"/>
</dbReference>
<organism evidence="16 17">
    <name type="scientific">Schistosoma mattheei</name>
    <dbReference type="NCBI Taxonomy" id="31246"/>
    <lineage>
        <taxon>Eukaryota</taxon>
        <taxon>Metazoa</taxon>
        <taxon>Spiralia</taxon>
        <taxon>Lophotrochozoa</taxon>
        <taxon>Platyhelminthes</taxon>
        <taxon>Trematoda</taxon>
        <taxon>Digenea</taxon>
        <taxon>Strigeidida</taxon>
        <taxon>Schistosomatoidea</taxon>
        <taxon>Schistosomatidae</taxon>
        <taxon>Schistosoma</taxon>
    </lineage>
</organism>
<dbReference type="Proteomes" id="UP000050791">
    <property type="component" value="Unassembled WGS sequence"/>
</dbReference>
<dbReference type="SMART" id="SM00036">
    <property type="entry name" value="CNH"/>
    <property type="match status" value="1"/>
</dbReference>
<sequence>MNHPKLDYLRQFVKPNDPKEEYKILAPIGSGTYGDVFKAVHRERRTLVAVKVMKIDLKDDIRSICQEIHTLRECRHPNIVQFYGSYLRNNKLWICMEYCGGQSMQDIYLCMKKITYHKLWIVIFRVDTRRPLEEDCIAFVSRETLQGLNFMHNRGRIHRDIKGANILLTDDGHVKVADFGVAAQLNTSIAKRTTLIGTPYWMAPEVASIESRGSGYDGKCDIWGVGITAIEYAELQPPMFDLDPRKALQILGSRNYKPPSLQDRHKWSPLFHSFIKCCLIKAERRRPDAATMLTHNFVTNPHLSTLLTQRLLCYRRQLESSVKNTYSHGDTGISSSNKKNPPSGGNFIPPDNHEPPVSFPGMPISVRQEEYFKSLRVNDLPVSHGIDASVPVHFAPSQQLIIEREPERFPSVQIQSSLSCSDLADLSYNSDLLSEVMDAFEKRRSGVDFRASQSIDGFDVSRIDNKIQLNNESQNDTSIIQPNIPLAPRSRSKRRAPPPPPLQPSSTALNVITTNNTTSTTTTNNNMCSSLDQIINLSTLDIGSNISKTDKLYINGISAPSHENHVEETSNDITLNYNIKIIREDSMSNNENDNDDNGNETGKYNSSVSINHNGQLSSSINDSDKTLTPAPPRPPPPKLNNNHTGVTSLPTPLRNSKQNDDSSKHISRQHQLEMGIGLPPTPKVHMGACFMQIFEGCPLKVNSTATWVNPETLSQIILFGTNDGIYYLDLVNLADGTLELLVPRRCLWLFVFKDTMMSISGQHPQLFSHNLISLMKSRTSQTRFLHKRFQPTVKVPDTRGCYIATVVRNQFKGMKYLCGAIDKSILVMEWYNPRNTFIEVKRVEVPCMPNPLLNFDLIINPNQTLPTVCLGVSSTPDPLVYKLHLVNLNENSNSSWYTNPCRFEDQLQVIKVVQLDTRSLLICFPTHATMVNMNGRVLVSRDGRIAKFPFDTTVDSIVRLHDSVLAFHTHGLRGIDFFGRVTQDIDDDKHVYRLLGSDRNIVVESRPSDNPMSNSNLLILVGHEDSS</sequence>
<keyword evidence="8 9" id="KW-0067">ATP-binding</keyword>
<feature type="compositionally biased region" description="Polar residues" evidence="13">
    <location>
        <begin position="325"/>
        <end position="340"/>
    </location>
</feature>
<evidence type="ECO:0000256" key="4">
    <source>
        <dbReference type="ARBA" id="ARBA00022553"/>
    </source>
</evidence>
<dbReference type="InterPro" id="IPR021160">
    <property type="entry name" value="MAPKKKK"/>
</dbReference>
<dbReference type="PROSITE" id="PS00107">
    <property type="entry name" value="PROTEIN_KINASE_ATP"/>
    <property type="match status" value="1"/>
</dbReference>
<dbReference type="SUPFAM" id="SSF56112">
    <property type="entry name" value="Protein kinase-like (PK-like)"/>
    <property type="match status" value="1"/>
</dbReference>
<dbReference type="InterPro" id="IPR050629">
    <property type="entry name" value="STE20/SPS1-PAK"/>
</dbReference>
<keyword evidence="3 9" id="KW-0723">Serine/threonine-protein kinase</keyword>
<dbReference type="GO" id="GO:0008349">
    <property type="term" value="F:MAP kinase kinase kinase kinase activity"/>
    <property type="evidence" value="ECO:0007669"/>
    <property type="project" value="InterPro"/>
</dbReference>
<dbReference type="PANTHER" id="PTHR48012:SF18">
    <property type="entry name" value="HAPPYHOUR, ISOFORM A"/>
    <property type="match status" value="1"/>
</dbReference>
<keyword evidence="4" id="KW-0597">Phosphoprotein</keyword>
<comment type="catalytic activity">
    <reaction evidence="9">
        <text>L-seryl-[protein] + ATP = O-phospho-L-seryl-[protein] + ADP + H(+)</text>
        <dbReference type="Rhea" id="RHEA:17989"/>
        <dbReference type="Rhea" id="RHEA-COMP:9863"/>
        <dbReference type="Rhea" id="RHEA-COMP:11604"/>
        <dbReference type="ChEBI" id="CHEBI:15378"/>
        <dbReference type="ChEBI" id="CHEBI:29999"/>
        <dbReference type="ChEBI" id="CHEBI:30616"/>
        <dbReference type="ChEBI" id="CHEBI:83421"/>
        <dbReference type="ChEBI" id="CHEBI:456216"/>
        <dbReference type="EC" id="2.7.11.1"/>
    </reaction>
</comment>
<evidence type="ECO:0000256" key="5">
    <source>
        <dbReference type="ARBA" id="ARBA00022679"/>
    </source>
</evidence>
<dbReference type="GO" id="GO:0005524">
    <property type="term" value="F:ATP binding"/>
    <property type="evidence" value="ECO:0007669"/>
    <property type="project" value="UniProtKB-UniRule"/>
</dbReference>
<feature type="region of interest" description="Disordered" evidence="13">
    <location>
        <begin position="325"/>
        <end position="360"/>
    </location>
</feature>
<dbReference type="Gene3D" id="1.10.510.10">
    <property type="entry name" value="Transferase(Phosphotransferase) domain 1"/>
    <property type="match status" value="1"/>
</dbReference>
<feature type="active site" description="Proton acceptor" evidence="10">
    <location>
        <position position="160"/>
    </location>
</feature>
<dbReference type="InterPro" id="IPR000719">
    <property type="entry name" value="Prot_kinase_dom"/>
</dbReference>
<dbReference type="InterPro" id="IPR001180">
    <property type="entry name" value="CNH_dom"/>
</dbReference>
<evidence type="ECO:0000313" key="16">
    <source>
        <dbReference type="Proteomes" id="UP000050791"/>
    </source>
</evidence>
<evidence type="ECO:0000259" key="15">
    <source>
        <dbReference type="PROSITE" id="PS50219"/>
    </source>
</evidence>
<feature type="region of interest" description="Disordered" evidence="13">
    <location>
        <begin position="586"/>
        <end position="669"/>
    </location>
</feature>
<feature type="binding site" evidence="11">
    <location>
        <begin position="28"/>
        <end position="36"/>
    </location>
    <ligand>
        <name>ATP</name>
        <dbReference type="ChEBI" id="CHEBI:30616"/>
    </ligand>
</feature>
<comment type="cofactor">
    <cofactor evidence="1 9">
        <name>Mg(2+)</name>
        <dbReference type="ChEBI" id="CHEBI:18420"/>
    </cofactor>
</comment>
<protein>
    <recommendedName>
        <fullName evidence="9">Mitogen-activated protein kinase kinase kinase kinase</fullName>
        <ecNumber evidence="9">2.7.11.1</ecNumber>
    </recommendedName>
</protein>
<keyword evidence="6 9" id="KW-0547">Nucleotide-binding</keyword>
<keyword evidence="5 9" id="KW-0808">Transferase</keyword>
<name>A0AA85B9G5_9TREM</name>
<dbReference type="PROSITE" id="PS50011">
    <property type="entry name" value="PROTEIN_KINASE_DOM"/>
    <property type="match status" value="1"/>
</dbReference>
<dbReference type="FunFam" id="3.30.200.20:FF:000040">
    <property type="entry name" value="Dual specificity mitogen-activated protein kinase kinase"/>
    <property type="match status" value="1"/>
</dbReference>
<accession>A0AA85B9G5</accession>
<evidence type="ECO:0000256" key="8">
    <source>
        <dbReference type="ARBA" id="ARBA00022840"/>
    </source>
</evidence>
<comment type="function">
    <text evidence="9">Serine/threonine kinase that plays a role in the response to environmental stress. Appears to act upstream of the JUN N-terminal pathway.</text>
</comment>
<feature type="binding site" evidence="11 12">
    <location>
        <position position="51"/>
    </location>
    <ligand>
        <name>ATP</name>
        <dbReference type="ChEBI" id="CHEBI:30616"/>
    </ligand>
</feature>
<feature type="compositionally biased region" description="Polar residues" evidence="13">
    <location>
        <begin position="471"/>
        <end position="481"/>
    </location>
</feature>
<evidence type="ECO:0000256" key="6">
    <source>
        <dbReference type="ARBA" id="ARBA00022741"/>
    </source>
</evidence>
<evidence type="ECO:0000256" key="7">
    <source>
        <dbReference type="ARBA" id="ARBA00022777"/>
    </source>
</evidence>
<evidence type="ECO:0000313" key="17">
    <source>
        <dbReference type="WBParaSite" id="SMTH1_39100.10"/>
    </source>
</evidence>
<feature type="domain" description="CNH" evidence="15">
    <location>
        <begin position="698"/>
        <end position="1000"/>
    </location>
</feature>
<dbReference type="EC" id="2.7.11.1" evidence="9"/>
<evidence type="ECO:0000256" key="12">
    <source>
        <dbReference type="PROSITE-ProRule" id="PRU10141"/>
    </source>
</evidence>
<reference evidence="17" key="1">
    <citation type="submission" date="2023-11" db="UniProtKB">
        <authorList>
            <consortium name="WormBaseParasite"/>
        </authorList>
    </citation>
    <scope>IDENTIFICATION</scope>
</reference>
<dbReference type="CDD" id="cd06613">
    <property type="entry name" value="STKc_MAP4K3_like"/>
    <property type="match status" value="1"/>
</dbReference>
<comment type="catalytic activity">
    <reaction evidence="9">
        <text>L-threonyl-[protein] + ATP = O-phospho-L-threonyl-[protein] + ADP + H(+)</text>
        <dbReference type="Rhea" id="RHEA:46608"/>
        <dbReference type="Rhea" id="RHEA-COMP:11060"/>
        <dbReference type="Rhea" id="RHEA-COMP:11605"/>
        <dbReference type="ChEBI" id="CHEBI:15378"/>
        <dbReference type="ChEBI" id="CHEBI:30013"/>
        <dbReference type="ChEBI" id="CHEBI:30616"/>
        <dbReference type="ChEBI" id="CHEBI:61977"/>
        <dbReference type="ChEBI" id="CHEBI:456216"/>
        <dbReference type="EC" id="2.7.11.1"/>
    </reaction>
</comment>